<feature type="region of interest" description="Disordered" evidence="2">
    <location>
        <begin position="1"/>
        <end position="23"/>
    </location>
</feature>
<dbReference type="InterPro" id="IPR002852">
    <property type="entry name" value="UPF0251"/>
</dbReference>
<evidence type="ECO:0000256" key="2">
    <source>
        <dbReference type="SAM" id="MobiDB-lite"/>
    </source>
</evidence>
<reference evidence="3 4" key="1">
    <citation type="submission" date="2018-06" db="EMBL/GenBank/DDBJ databases">
        <title>Extensive metabolic versatility and redundancy in microbially diverse, dynamic hydrothermal sediments.</title>
        <authorList>
            <person name="Dombrowski N."/>
            <person name="Teske A."/>
            <person name="Baker B.J."/>
        </authorList>
    </citation>
    <scope>NUCLEOTIDE SEQUENCE [LARGE SCALE GENOMIC DNA]</scope>
    <source>
        <strain evidence="3">B30_G17</strain>
    </source>
</reference>
<evidence type="ECO:0000313" key="4">
    <source>
        <dbReference type="Proteomes" id="UP000281962"/>
    </source>
</evidence>
<organism evidence="3 4">
    <name type="scientific">Thermoproteota archaeon</name>
    <dbReference type="NCBI Taxonomy" id="2056631"/>
    <lineage>
        <taxon>Archaea</taxon>
        <taxon>Thermoproteota</taxon>
    </lineage>
</organism>
<sequence length="77" mass="9046">MSEHRPYRWRWRRGGPGRPPKPRVIGVKPKAVMFIPYNEFRVPINNEPITLTPDEIEALRLVYLNKMTQEDAAKKMG</sequence>
<dbReference type="EMBL" id="QMQY01000039">
    <property type="protein sequence ID" value="RLE50881.1"/>
    <property type="molecule type" value="Genomic_DNA"/>
</dbReference>
<feature type="non-terminal residue" evidence="3">
    <location>
        <position position="77"/>
    </location>
</feature>
<comment type="caution">
    <text evidence="3">The sequence shown here is derived from an EMBL/GenBank/DDBJ whole genome shotgun (WGS) entry which is preliminary data.</text>
</comment>
<proteinExistence type="inferred from homology"/>
<dbReference type="PANTHER" id="PTHR37478:SF2">
    <property type="entry name" value="UPF0251 PROTEIN TK0562"/>
    <property type="match status" value="1"/>
</dbReference>
<dbReference type="AlphaFoldDB" id="A0A497EV77"/>
<dbReference type="Proteomes" id="UP000281962">
    <property type="component" value="Unassembled WGS sequence"/>
</dbReference>
<evidence type="ECO:0000313" key="3">
    <source>
        <dbReference type="EMBL" id="RLE50881.1"/>
    </source>
</evidence>
<protein>
    <submittedName>
        <fullName evidence="3">Uncharacterized protein</fullName>
    </submittedName>
</protein>
<accession>A0A497EV77</accession>
<evidence type="ECO:0000256" key="1">
    <source>
        <dbReference type="ARBA" id="ARBA00009350"/>
    </source>
</evidence>
<dbReference type="Pfam" id="PF02001">
    <property type="entry name" value="DUF134"/>
    <property type="match status" value="1"/>
</dbReference>
<gene>
    <name evidence="3" type="ORF">DRJ21_01270</name>
</gene>
<dbReference type="PANTHER" id="PTHR37478">
    <property type="match status" value="1"/>
</dbReference>
<comment type="similarity">
    <text evidence="1">Belongs to the UPF0251 family.</text>
</comment>
<name>A0A497EV77_9CREN</name>